<protein>
    <submittedName>
        <fullName evidence="2">Uncharacterized protein</fullName>
    </submittedName>
</protein>
<dbReference type="Proteomes" id="UP000580250">
    <property type="component" value="Unassembled WGS sequence"/>
</dbReference>
<dbReference type="EMBL" id="CAJEWN010000428">
    <property type="protein sequence ID" value="CAD2182335.1"/>
    <property type="molecule type" value="Genomic_DNA"/>
</dbReference>
<sequence length="90" mass="10701">MKTHSRILIQNCVLDILILTCQMLVQHFYVLDTEANTIVIFPNGILLNFVNENFNPFIFYVVFHVWIFISHLNTHGLSVQFIYRYLVLNR</sequence>
<reference evidence="2 3" key="1">
    <citation type="submission" date="2020-08" db="EMBL/GenBank/DDBJ databases">
        <authorList>
            <person name="Koutsovoulos G."/>
            <person name="Danchin GJ E."/>
        </authorList>
    </citation>
    <scope>NUCLEOTIDE SEQUENCE [LARGE SCALE GENOMIC DNA]</scope>
</reference>
<evidence type="ECO:0000313" key="2">
    <source>
        <dbReference type="EMBL" id="CAD2182335.1"/>
    </source>
</evidence>
<keyword evidence="1" id="KW-0472">Membrane</keyword>
<feature type="transmembrane region" description="Helical" evidence="1">
    <location>
        <begin position="57"/>
        <end position="83"/>
    </location>
</feature>
<evidence type="ECO:0000313" key="3">
    <source>
        <dbReference type="Proteomes" id="UP000580250"/>
    </source>
</evidence>
<comment type="caution">
    <text evidence="2">The sequence shown here is derived from an EMBL/GenBank/DDBJ whole genome shotgun (WGS) entry which is preliminary data.</text>
</comment>
<name>A0A6V7W579_MELEN</name>
<evidence type="ECO:0000256" key="1">
    <source>
        <dbReference type="SAM" id="Phobius"/>
    </source>
</evidence>
<dbReference type="Pfam" id="PF10317">
    <property type="entry name" value="7TM_GPCR_Srd"/>
    <property type="match status" value="1"/>
</dbReference>
<organism evidence="2 3">
    <name type="scientific">Meloidogyne enterolobii</name>
    <name type="common">Root-knot nematode worm</name>
    <name type="synonym">Meloidogyne mayaguensis</name>
    <dbReference type="NCBI Taxonomy" id="390850"/>
    <lineage>
        <taxon>Eukaryota</taxon>
        <taxon>Metazoa</taxon>
        <taxon>Ecdysozoa</taxon>
        <taxon>Nematoda</taxon>
        <taxon>Chromadorea</taxon>
        <taxon>Rhabditida</taxon>
        <taxon>Tylenchina</taxon>
        <taxon>Tylenchomorpha</taxon>
        <taxon>Tylenchoidea</taxon>
        <taxon>Meloidogynidae</taxon>
        <taxon>Meloidogyninae</taxon>
        <taxon>Meloidogyne</taxon>
    </lineage>
</organism>
<dbReference type="AlphaFoldDB" id="A0A6V7W579"/>
<dbReference type="OrthoDB" id="5782260at2759"/>
<feature type="transmembrane region" description="Helical" evidence="1">
    <location>
        <begin position="12"/>
        <end position="31"/>
    </location>
</feature>
<keyword evidence="1" id="KW-0812">Transmembrane</keyword>
<dbReference type="InterPro" id="IPR019421">
    <property type="entry name" value="7TM_GPCR_serpentine_rcpt_Srd"/>
</dbReference>
<proteinExistence type="predicted"/>
<gene>
    <name evidence="2" type="ORF">MENT_LOCUS34541</name>
</gene>
<accession>A0A6V7W579</accession>
<keyword evidence="1" id="KW-1133">Transmembrane helix</keyword>